<dbReference type="Proteomes" id="UP000479357">
    <property type="component" value="Segment"/>
</dbReference>
<dbReference type="EMBL" id="MN877442">
    <property type="protein sequence ID" value="QHZ59725.1"/>
    <property type="molecule type" value="Genomic_DNA"/>
</dbReference>
<dbReference type="GeneID" id="55626451"/>
<dbReference type="RefSeq" id="YP_009855711.1">
    <property type="nucleotide sequence ID" value="NC_048847.1"/>
</dbReference>
<proteinExistence type="predicted"/>
<sequence length="195" mass="21845">MLKFIDENDFLLVDTYKENEDGSVSWVYDEGEGLPTHSGVIREGFKRFTQYPDGSDKEIDVWAKLWELHNDEQVSINVLPVDIQLLRDNAKQVVNSQRDSLINGGVSFNGHTFQTDATSIMDMMRAIMAGIDTTWLTADNQQVPMTNAGMVALGGAVAAHKESLVFKARVHKDNIESLDTKADIDDYVATMSWED</sequence>
<evidence type="ECO:0000313" key="3">
    <source>
        <dbReference type="Proteomes" id="UP000479357"/>
    </source>
</evidence>
<dbReference type="InterPro" id="IPR025484">
    <property type="entry name" value="DUF4376"/>
</dbReference>
<accession>A0A6C0R0H6</accession>
<dbReference type="KEGG" id="vg:55626451"/>
<reference evidence="2 3" key="1">
    <citation type="submission" date="2019-12" db="EMBL/GenBank/DDBJ databases">
        <title>Alteromonas phage V22 represents a new genus of marine bacteriophages that requires a novel tail fiber chaperone for host recognition.</title>
        <authorList>
            <person name="Gonzalez-Serrano R."/>
            <person name="Dunne M."/>
            <person name="Rosselli R."/>
            <person name="Martin-Cuadrado A.-B."/>
            <person name="Grosboillot V."/>
            <person name="Zinsli L."/>
            <person name="Roda-Garcia J.J."/>
            <person name="Loessner M.J."/>
            <person name="Rodriguez-Valera F."/>
        </authorList>
    </citation>
    <scope>NUCLEOTIDE SEQUENCE [LARGE SCALE GENOMIC DNA]</scope>
</reference>
<evidence type="ECO:0000259" key="1">
    <source>
        <dbReference type="Pfam" id="PF14301"/>
    </source>
</evidence>
<name>A0A6C0R0H6_9CAUD</name>
<feature type="domain" description="DUF4376" evidence="1">
    <location>
        <begin position="87"/>
        <end position="187"/>
    </location>
</feature>
<evidence type="ECO:0000313" key="2">
    <source>
        <dbReference type="EMBL" id="QHZ59725.1"/>
    </source>
</evidence>
<organism evidence="2 3">
    <name type="scientific">Alteromonas phage vB_AmeM_PT11-V22</name>
    <dbReference type="NCBI Taxonomy" id="2704031"/>
    <lineage>
        <taxon>Viruses</taxon>
        <taxon>Duplodnaviria</taxon>
        <taxon>Heunggongvirae</taxon>
        <taxon>Uroviricota</taxon>
        <taxon>Caudoviricetes</taxon>
        <taxon>Myoalterovirus</taxon>
        <taxon>Myoalterovirus PT11V22</taxon>
    </lineage>
</organism>
<dbReference type="Pfam" id="PF14301">
    <property type="entry name" value="DUF4376"/>
    <property type="match status" value="1"/>
</dbReference>
<keyword evidence="3" id="KW-1185">Reference proteome</keyword>
<protein>
    <submittedName>
        <fullName evidence="2">Tail fiber chaperone</fullName>
    </submittedName>
</protein>